<gene>
    <name evidence="1" type="ORF">LCPAC406_01060</name>
</gene>
<reference evidence="1" key="1">
    <citation type="journal article" date="2019" name="MBio">
        <title>Virus Genomes from Deep Sea Sediments Expand the Ocean Megavirome and Support Independent Origins of Viral Gigantism.</title>
        <authorList>
            <person name="Backstrom D."/>
            <person name="Yutin N."/>
            <person name="Jorgensen S.L."/>
            <person name="Dharamshi J."/>
            <person name="Homa F."/>
            <person name="Zaremba-Niedwiedzka K."/>
            <person name="Spang A."/>
            <person name="Wolf Y.I."/>
            <person name="Koonin E.V."/>
            <person name="Ettema T.J."/>
        </authorList>
    </citation>
    <scope>NUCLEOTIDE SEQUENCE</scope>
</reference>
<evidence type="ECO:0000313" key="1">
    <source>
        <dbReference type="EMBL" id="QBK93792.1"/>
    </source>
</evidence>
<dbReference type="EMBL" id="MK500605">
    <property type="protein sequence ID" value="QBK93792.1"/>
    <property type="molecule type" value="Genomic_DNA"/>
</dbReference>
<sequence>MTGSYAITNGNSIPWYEQPYVAQKSKKKKKKVIIHPLFQECETIVEDPFWKEMFIKMSMNKLPKGFRITDNKLVCHDRTKSQYIPLIGSISEIAAKCMQFLREKANILSQIDKSEIRDSYLSIHKEVNKSRSWNQIRLKPGEKRAAIIQFASEKASEHNLSNNQFDDLLTLINLNLYLGRLDNDDIDYQEGCIIKIKGIIIENNKFILDERRSLKRCRYKDKDLLSINLLVKPVCTISSAWAKIAASRSGKTKIKIMKEITLARGSTEDSV</sequence>
<protein>
    <submittedName>
        <fullName evidence="1">Uncharacterized protein</fullName>
    </submittedName>
</protein>
<proteinExistence type="predicted"/>
<name>A0A481ZF22_9VIRU</name>
<organism evidence="1">
    <name type="scientific">Pithovirus LCPAC406</name>
    <dbReference type="NCBI Taxonomy" id="2506599"/>
    <lineage>
        <taxon>Viruses</taxon>
        <taxon>Pithoviruses</taxon>
    </lineage>
</organism>
<accession>A0A481ZF22</accession>